<comment type="caution">
    <text evidence="15">The sequence shown here is derived from an EMBL/GenBank/DDBJ whole genome shotgun (WGS) entry which is preliminary data.</text>
</comment>
<dbReference type="InterPro" id="IPR000436">
    <property type="entry name" value="Sushi_SCR_CCP_dom"/>
</dbReference>
<sequence>CKELFGIVLIHIGQCKFLPRYPFAKPKIQSDQFEFAVGTTWEYECLPGYIKRSFFATCLNTSKWSDAQQFCKRKSCMSPRELLHGSVLTPMGIVFGSTITYSCDKGYRLIGDSSATCIISDNIVTWDNDMPFCEIIACEPPPAISNGDFYSSSREDFYYGMVVTYQCHVGQNGKKLFDLVGEPSIYCTSKDNRVGIWSSPPPQCITLVKCPVPEVENGIMESGFRRSFSLNDTVMFKCKPGFTMKGSNTVWCQPNSKWNPPLPGVCHLHISTMVIITKWIRNSFKLDRKCPTAVSLATLSLELTLCSVHPWEPGAIEPPDVKVPKALFHLKETQLFPNSSFASLVSFFLVKSCDAIPNQLLNGRVVAPPNLQLGAEVSFVCDKGYRLNGKSSSQCVSEGMRVLWNNKFPVCERIFCDPPPPIKNGWSSYLSGPIPLDTVVRYSCASVFRLIGERNIFCRSKDQVKGVWDKAAPTCEYYNKHTVCSEPIVPGGYRNKMSKPPYRHGDSVTFTCNFNFTMKGNKSVWCQANKTWGPTPLPTCESDFPLECPSLPMIANGHHTGENVGPFVPGLSVTYSCEPGYLLVGQKTIRCLSSGYWSAGIPRCKEAQCKPPGPLPNGQIKGPPRFRVGVTVNFSCNEGYRLQGQPFSQCVIVGQVASWTKIPVCKEILCPAPPPIVNGRHTGSSSGNVPYGSTVTYTCDPDPEKGVNFILIGKHSIRCTTNSEKTGTWSGPAPRCELSVSAVQCLPPQILRGQILSEQKDQYSYNDTVVFACEFGFTMKGSKRIRCNAQGTWEPSAPVCEKECQAPPKILNGRKEDRQLIRFDPGTSIKYSCDPGYVLVGEESIRCTSDGVWTPTAPKCKVAECKPIGKQLFIKPQDQFIRPDVNSSCDEGYRLGESVYQLCQGMVPWFMEIRLCKEITCPPPPVINNGIHTGSSSEGFLYGTTVTYTCNPGPERGVKFDLIGESTIRCTSNDQKRGIWSGPAPLCKLSLPAVQCSDAHVANGYKVSGKEAPYFYNDSVTFKCDKGFTLKGSSQIRCKANNTWDPEVPVCEKGCQPPSGLHHGRHTGGNRVLFVSGMAVDYTCDPGYLLVGNKSIHCLSSGNWSPSAPRCEEAPCQSVREDLQELPVDWHVVQVNTSCQDGYQLTGHAYRKCEDAENGVWYQKIPLCKVIQCQPPPVIDNGRHTGVMEEHFLYGKEVSYTCDQGFYLLGEKSIQCISDSKGHGTWSGPPPQCLKSSPVTHCPNPEVRHGYKLNKTHSSYSHNDIVYIACNPGFIMNGSHSIRCHTNNKWVPGIPTCIKKAFLGCHPPLTIPNANHTGGDIARFSPGMSILYTCNQGYLLVGEALLLCTHEGTWSQPAPYCKGVNCSSPEHMNGIQKGLEPGKMYQYGAIVTLECEDGYTLEGSPQSQCQDNHGWNPPLAVCKSPSSFAPLLFCGLSAGLVLLIFLISVSLCMILKHRERNYYTNTNLKEDLRLETQEVYSIDPYNPAS</sequence>
<dbReference type="InterPro" id="IPR051277">
    <property type="entry name" value="SEZ6_CSMD_C4BPB_Regulators"/>
</dbReference>
<dbReference type="PANTHER" id="PTHR45656">
    <property type="entry name" value="PROTEIN CBR-CLEC-78"/>
    <property type="match status" value="1"/>
</dbReference>
<feature type="disulfide bond" evidence="12">
    <location>
        <begin position="1270"/>
        <end position="1297"/>
    </location>
</feature>
<dbReference type="FunFam" id="2.10.70.10:FF:000044">
    <property type="entry name" value="Complement component receptor type 1"/>
    <property type="match status" value="1"/>
</dbReference>
<comment type="subcellular location">
    <subcellularLocation>
        <location evidence="1">Membrane</location>
    </subcellularLocation>
</comment>
<dbReference type="SMART" id="SM00032">
    <property type="entry name" value="CCP"/>
    <property type="match status" value="20"/>
</dbReference>
<comment type="caution">
    <text evidence="12">Lacks conserved residue(s) required for the propagation of feature annotation.</text>
</comment>
<evidence type="ECO:0000256" key="7">
    <source>
        <dbReference type="ARBA" id="ARBA00022859"/>
    </source>
</evidence>
<feature type="domain" description="Sushi" evidence="14">
    <location>
        <begin position="208"/>
        <end position="268"/>
    </location>
</feature>
<feature type="domain" description="Sushi" evidence="14">
    <location>
        <begin position="1364"/>
        <end position="1424"/>
    </location>
</feature>
<keyword evidence="13" id="KW-0812">Transmembrane</keyword>
<feature type="disulfide bond" evidence="12">
    <location>
        <begin position="1334"/>
        <end position="1361"/>
    </location>
</feature>
<keyword evidence="16" id="KW-1185">Reference proteome</keyword>
<feature type="domain" description="Sushi" evidence="14">
    <location>
        <begin position="919"/>
        <end position="989"/>
    </location>
</feature>
<keyword evidence="5" id="KW-0732">Signal</keyword>
<feature type="domain" description="Sushi" evidence="14">
    <location>
        <begin position="136"/>
        <end position="206"/>
    </location>
</feature>
<keyword evidence="8" id="KW-0180">Complement pathway</keyword>
<dbReference type="PANTHER" id="PTHR45656:SF4">
    <property type="entry name" value="PROTEIN CBR-CLEC-78"/>
    <property type="match status" value="1"/>
</dbReference>
<keyword evidence="6" id="KW-0677">Repeat</keyword>
<evidence type="ECO:0000256" key="13">
    <source>
        <dbReference type="SAM" id="Phobius"/>
    </source>
</evidence>
<keyword evidence="9 13" id="KW-0472">Membrane</keyword>
<evidence type="ECO:0000256" key="12">
    <source>
        <dbReference type="PROSITE-ProRule" id="PRU00302"/>
    </source>
</evidence>
<evidence type="ECO:0000313" key="16">
    <source>
        <dbReference type="Proteomes" id="UP000551758"/>
    </source>
</evidence>
<dbReference type="FunFam" id="2.10.70.10:FF:000014">
    <property type="entry name" value="Membrane cofactor protein"/>
    <property type="match status" value="4"/>
</dbReference>
<keyword evidence="4 12" id="KW-0768">Sushi</keyword>
<feature type="disulfide bond" evidence="12">
    <location>
        <begin position="1024"/>
        <end position="1051"/>
    </location>
</feature>
<dbReference type="CDD" id="cd00033">
    <property type="entry name" value="CCP"/>
    <property type="match status" value="19"/>
</dbReference>
<feature type="domain" description="Sushi" evidence="14">
    <location>
        <begin position="668"/>
        <end position="738"/>
    </location>
</feature>
<evidence type="ECO:0000313" key="15">
    <source>
        <dbReference type="EMBL" id="KAF5916758.1"/>
    </source>
</evidence>
<protein>
    <recommendedName>
        <fullName evidence="14">Sushi domain-containing protein</fullName>
    </recommendedName>
</protein>
<feature type="domain" description="Sushi" evidence="14">
    <location>
        <begin position="802"/>
        <end position="862"/>
    </location>
</feature>
<organism evidence="15 16">
    <name type="scientific">Diceros bicornis minor</name>
    <name type="common">South-central black rhinoceros</name>
    <dbReference type="NCBI Taxonomy" id="77932"/>
    <lineage>
        <taxon>Eukaryota</taxon>
        <taxon>Metazoa</taxon>
        <taxon>Chordata</taxon>
        <taxon>Craniata</taxon>
        <taxon>Vertebrata</taxon>
        <taxon>Euteleostomi</taxon>
        <taxon>Mammalia</taxon>
        <taxon>Eutheria</taxon>
        <taxon>Laurasiatheria</taxon>
        <taxon>Perissodactyla</taxon>
        <taxon>Rhinocerotidae</taxon>
        <taxon>Diceros</taxon>
    </lineage>
</organism>
<feature type="disulfide bond" evidence="12">
    <location>
        <begin position="1055"/>
        <end position="1098"/>
    </location>
</feature>
<feature type="domain" description="Sushi" evidence="14">
    <location>
        <begin position="74"/>
        <end position="135"/>
    </location>
</feature>
<dbReference type="FunFam" id="2.10.70.10:FF:000055">
    <property type="entry name" value="Complement decay-accelerating factor, GPI-anchored"/>
    <property type="match status" value="1"/>
</dbReference>
<evidence type="ECO:0000256" key="8">
    <source>
        <dbReference type="ARBA" id="ARBA00022875"/>
    </source>
</evidence>
<proteinExistence type="inferred from homology"/>
<feature type="domain" description="Sushi" evidence="14">
    <location>
        <begin position="607"/>
        <end position="667"/>
    </location>
</feature>
<feature type="disulfide bond" evidence="12">
    <location>
        <begin position="1366"/>
        <end position="1409"/>
    </location>
</feature>
<feature type="domain" description="Sushi" evidence="14">
    <location>
        <begin position="1303"/>
        <end position="1363"/>
    </location>
</feature>
<evidence type="ECO:0000256" key="11">
    <source>
        <dbReference type="ARBA" id="ARBA00023180"/>
    </source>
</evidence>
<gene>
    <name evidence="15" type="ORF">HPG69_005553</name>
</gene>
<keyword evidence="7" id="KW-0391">Immunity</keyword>
<feature type="domain" description="Sushi" evidence="14">
    <location>
        <begin position="1240"/>
        <end position="1299"/>
    </location>
</feature>
<feature type="domain" description="Sushi" evidence="14">
    <location>
        <begin position="482"/>
        <end position="542"/>
    </location>
</feature>
<dbReference type="GO" id="GO:0045087">
    <property type="term" value="P:innate immune response"/>
    <property type="evidence" value="ECO:0007669"/>
    <property type="project" value="UniProtKB-KW"/>
</dbReference>
<name>A0A7J7ELZ1_DICBM</name>
<feature type="disulfide bond" evidence="12">
    <location>
        <begin position="1395"/>
        <end position="1422"/>
    </location>
</feature>
<feature type="domain" description="Sushi" evidence="14">
    <location>
        <begin position="1053"/>
        <end position="1113"/>
    </location>
</feature>
<feature type="domain" description="Sushi" evidence="14">
    <location>
        <begin position="994"/>
        <end position="1052"/>
    </location>
</feature>
<feature type="domain" description="Sushi" evidence="14">
    <location>
        <begin position="743"/>
        <end position="801"/>
    </location>
</feature>
<evidence type="ECO:0000256" key="10">
    <source>
        <dbReference type="ARBA" id="ARBA00023157"/>
    </source>
</evidence>
<keyword evidence="3" id="KW-0399">Innate immunity</keyword>
<keyword evidence="11" id="KW-0325">Glycoprotein</keyword>
<feature type="disulfide bond" evidence="12">
    <location>
        <begin position="577"/>
        <end position="604"/>
    </location>
</feature>
<feature type="disulfide bond" evidence="12">
    <location>
        <begin position="1084"/>
        <end position="1111"/>
    </location>
</feature>
<feature type="domain" description="Sushi" evidence="14">
    <location>
        <begin position="1114"/>
        <end position="1170"/>
    </location>
</feature>
<feature type="disulfide bond" evidence="12">
    <location>
        <begin position="804"/>
        <end position="847"/>
    </location>
</feature>
<evidence type="ECO:0000256" key="3">
    <source>
        <dbReference type="ARBA" id="ARBA00022588"/>
    </source>
</evidence>
<keyword evidence="13" id="KW-1133">Transmembrane helix</keyword>
<dbReference type="GO" id="GO:0006958">
    <property type="term" value="P:complement activation, classical pathway"/>
    <property type="evidence" value="ECO:0007669"/>
    <property type="project" value="UniProtKB-KW"/>
</dbReference>
<feature type="disulfide bond" evidence="12">
    <location>
        <begin position="773"/>
        <end position="800"/>
    </location>
</feature>
<dbReference type="FunFam" id="2.10.70.10:FF:000038">
    <property type="entry name" value="Complement component receptor type 1"/>
    <property type="match status" value="2"/>
</dbReference>
<dbReference type="GO" id="GO:0030449">
    <property type="term" value="P:regulation of complement activation"/>
    <property type="evidence" value="ECO:0007669"/>
    <property type="project" value="UniProtKB-ARBA"/>
</dbReference>
<accession>A0A7J7ELZ1</accession>
<dbReference type="EMBL" id="JACDTQ010002688">
    <property type="protein sequence ID" value="KAF5916758.1"/>
    <property type="molecule type" value="Genomic_DNA"/>
</dbReference>
<feature type="disulfide bond" evidence="12">
    <location>
        <begin position="1173"/>
        <end position="1216"/>
    </location>
</feature>
<feature type="disulfide bond" evidence="12">
    <location>
        <begin position="15"/>
        <end position="58"/>
    </location>
</feature>
<feature type="disulfide bond" evidence="12">
    <location>
        <begin position="548"/>
        <end position="591"/>
    </location>
</feature>
<feature type="domain" description="Sushi" evidence="14">
    <location>
        <begin position="1171"/>
        <end position="1235"/>
    </location>
</feature>
<evidence type="ECO:0000256" key="4">
    <source>
        <dbReference type="ARBA" id="ARBA00022659"/>
    </source>
</evidence>
<comment type="similarity">
    <text evidence="2">Belongs to the receptors of complement activation (RCA) family.</text>
</comment>
<feature type="disulfide bond" evidence="12">
    <location>
        <begin position="833"/>
        <end position="860"/>
    </location>
</feature>
<feature type="transmembrane region" description="Helical" evidence="13">
    <location>
        <begin position="1428"/>
        <end position="1455"/>
    </location>
</feature>
<dbReference type="PROSITE" id="PS50923">
    <property type="entry name" value="SUSHI"/>
    <property type="match status" value="20"/>
</dbReference>
<reference evidence="15 16" key="1">
    <citation type="journal article" date="2020" name="Mol. Biol. Evol.">
        <title>Interspecific Gene Flow and the Evolution of Specialization in Black and White Rhinoceros.</title>
        <authorList>
            <person name="Moodley Y."/>
            <person name="Westbury M.V."/>
            <person name="Russo I.M."/>
            <person name="Gopalakrishnan S."/>
            <person name="Rakotoarivelo A."/>
            <person name="Olsen R.A."/>
            <person name="Prost S."/>
            <person name="Tunstall T."/>
            <person name="Ryder O.A."/>
            <person name="Dalen L."/>
            <person name="Bruford M.W."/>
        </authorList>
    </citation>
    <scope>NUCLEOTIDE SEQUENCE [LARGE SCALE GENOMIC DNA]</scope>
    <source>
        <strain evidence="15">SBR-YM</strain>
        <tissue evidence="15">Skin</tissue>
    </source>
</reference>
<evidence type="ECO:0000256" key="1">
    <source>
        <dbReference type="ARBA" id="ARBA00004370"/>
    </source>
</evidence>
<keyword evidence="10 12" id="KW-1015">Disulfide bond</keyword>
<feature type="non-terminal residue" evidence="15">
    <location>
        <position position="1489"/>
    </location>
</feature>
<evidence type="ECO:0000256" key="6">
    <source>
        <dbReference type="ARBA" id="ARBA00022737"/>
    </source>
</evidence>
<feature type="domain" description="Sushi" evidence="14">
    <location>
        <begin position="414"/>
        <end position="477"/>
    </location>
</feature>
<feature type="domain" description="Sushi" evidence="14">
    <location>
        <begin position="351"/>
        <end position="413"/>
    </location>
</feature>
<evidence type="ECO:0000256" key="9">
    <source>
        <dbReference type="ARBA" id="ARBA00023136"/>
    </source>
</evidence>
<dbReference type="SUPFAM" id="SSF57535">
    <property type="entry name" value="Complement control module/SCR domain"/>
    <property type="match status" value="21"/>
</dbReference>
<dbReference type="Pfam" id="PF00084">
    <property type="entry name" value="Sushi"/>
    <property type="match status" value="19"/>
</dbReference>
<dbReference type="Gene3D" id="2.10.70.10">
    <property type="entry name" value="Complement Module, domain 1"/>
    <property type="match status" value="20"/>
</dbReference>
<feature type="disulfide bond" evidence="12">
    <location>
        <begin position="1305"/>
        <end position="1348"/>
    </location>
</feature>
<dbReference type="FunFam" id="2.10.70.10:FF:000070">
    <property type="entry name" value="Complement C3d receptor 2"/>
    <property type="match status" value="3"/>
</dbReference>
<dbReference type="FunFam" id="2.10.70.10:FF:000008">
    <property type="entry name" value="Complement receptor type 1"/>
    <property type="match status" value="3"/>
</dbReference>
<evidence type="ECO:0000256" key="5">
    <source>
        <dbReference type="ARBA" id="ARBA00022729"/>
    </source>
</evidence>
<dbReference type="Proteomes" id="UP000551758">
    <property type="component" value="Unassembled WGS sequence"/>
</dbReference>
<feature type="domain" description="Sushi" evidence="14">
    <location>
        <begin position="13"/>
        <end position="73"/>
    </location>
</feature>
<dbReference type="InterPro" id="IPR035976">
    <property type="entry name" value="Sushi/SCR/CCP_sf"/>
</dbReference>
<evidence type="ECO:0000259" key="14">
    <source>
        <dbReference type="PROSITE" id="PS50923"/>
    </source>
</evidence>
<evidence type="ECO:0000256" key="2">
    <source>
        <dbReference type="ARBA" id="ARBA00010908"/>
    </source>
</evidence>
<dbReference type="GO" id="GO:0016020">
    <property type="term" value="C:membrane"/>
    <property type="evidence" value="ECO:0007669"/>
    <property type="project" value="UniProtKB-SubCell"/>
</dbReference>
<feature type="domain" description="Sushi" evidence="14">
    <location>
        <begin position="546"/>
        <end position="606"/>
    </location>
</feature>